<name>A0A834B9D0_9CHIR</name>
<protein>
    <submittedName>
        <fullName evidence="1">Putative N-acetyltransferase 16 (Putative)</fullName>
    </submittedName>
</protein>
<dbReference type="EMBL" id="JABVXQ010000002">
    <property type="protein sequence ID" value="KAF6125942.1"/>
    <property type="molecule type" value="Genomic_DNA"/>
</dbReference>
<reference evidence="1 2" key="1">
    <citation type="journal article" date="2020" name="Nature">
        <title>Six reference-quality genomes reveal evolution of bat adaptations.</title>
        <authorList>
            <person name="Jebb D."/>
            <person name="Huang Z."/>
            <person name="Pippel M."/>
            <person name="Hughes G.M."/>
            <person name="Lavrichenko K."/>
            <person name="Devanna P."/>
            <person name="Winkler S."/>
            <person name="Jermiin L.S."/>
            <person name="Skirmuntt E.C."/>
            <person name="Katzourakis A."/>
            <person name="Burkitt-Gray L."/>
            <person name="Ray D.A."/>
            <person name="Sullivan K.A.M."/>
            <person name="Roscito J.G."/>
            <person name="Kirilenko B.M."/>
            <person name="Davalos L.M."/>
            <person name="Corthals A.P."/>
            <person name="Power M.L."/>
            <person name="Jones G."/>
            <person name="Ransome R.D."/>
            <person name="Dechmann D.K.N."/>
            <person name="Locatelli A.G."/>
            <person name="Puechmaille S.J."/>
            <person name="Fedrigo O."/>
            <person name="Jarvis E.D."/>
            <person name="Hiller M."/>
            <person name="Vernes S.C."/>
            <person name="Myers E.W."/>
            <person name="Teeling E.C."/>
        </authorList>
    </citation>
    <scope>NUCLEOTIDE SEQUENCE [LARGE SCALE GENOMIC DNA]</scope>
    <source>
        <strain evidence="1">Bat1K_MPI-CBG_1</strain>
    </source>
</reference>
<accession>A0A834B9D0</accession>
<proteinExistence type="predicted"/>
<dbReference type="GO" id="GO:0016740">
    <property type="term" value="F:transferase activity"/>
    <property type="evidence" value="ECO:0007669"/>
    <property type="project" value="UniProtKB-KW"/>
</dbReference>
<evidence type="ECO:0000313" key="1">
    <source>
        <dbReference type="EMBL" id="KAF6125942.1"/>
    </source>
</evidence>
<dbReference type="AlphaFoldDB" id="A0A834B9D0"/>
<evidence type="ECO:0000313" key="2">
    <source>
        <dbReference type="Proteomes" id="UP000664940"/>
    </source>
</evidence>
<comment type="caution">
    <text evidence="1">The sequence shown here is derived from an EMBL/GenBank/DDBJ whole genome shotgun (WGS) entry which is preliminary data.</text>
</comment>
<gene>
    <name evidence="1" type="ORF">HJG60_013577</name>
</gene>
<keyword evidence="1" id="KW-0808">Transferase</keyword>
<sequence length="262" mass="28313">MSPALGLPVLTQALLPWGSETASDSQLSNPQPLLPEAEKPRSLDFREAASLQGPRHLSLYSPPSSSLVLPTQLICLLISASLGDSGAHTFFPWMLHTDPPSPIRRFRPWFDLVTLRDPGFHISLFILHPCRAQVGARGCECESEDVERRWARRPSGRLSGARLYPLQGVLLIRFYASTLLAGVGSRQAALGVSGAFSPLPTEALSEAGGNMASLLSLALHAARRAARQDLHPGLEALRPRAACACWWPRAWSGGWTAASARA</sequence>
<dbReference type="Proteomes" id="UP000664940">
    <property type="component" value="Unassembled WGS sequence"/>
</dbReference>
<organism evidence="1 2">
    <name type="scientific">Phyllostomus discolor</name>
    <name type="common">pale spear-nosed bat</name>
    <dbReference type="NCBI Taxonomy" id="89673"/>
    <lineage>
        <taxon>Eukaryota</taxon>
        <taxon>Metazoa</taxon>
        <taxon>Chordata</taxon>
        <taxon>Craniata</taxon>
        <taxon>Vertebrata</taxon>
        <taxon>Euteleostomi</taxon>
        <taxon>Mammalia</taxon>
        <taxon>Eutheria</taxon>
        <taxon>Laurasiatheria</taxon>
        <taxon>Chiroptera</taxon>
        <taxon>Yangochiroptera</taxon>
        <taxon>Phyllostomidae</taxon>
        <taxon>Phyllostominae</taxon>
        <taxon>Phyllostomus</taxon>
    </lineage>
</organism>